<dbReference type="SMART" id="SM00320">
    <property type="entry name" value="WD40"/>
    <property type="match status" value="3"/>
</dbReference>
<dbReference type="InterPro" id="IPR036322">
    <property type="entry name" value="WD40_repeat_dom_sf"/>
</dbReference>
<proteinExistence type="predicted"/>
<dbReference type="PANTHER" id="PTHR46947:SF1">
    <property type="entry name" value="WD REPEAT-CONTAINING PROTEIN 73"/>
    <property type="match status" value="1"/>
</dbReference>
<gene>
    <name evidence="1" type="ORF">fugu_009476</name>
</gene>
<dbReference type="GO" id="GO:0005829">
    <property type="term" value="C:cytosol"/>
    <property type="evidence" value="ECO:0007669"/>
    <property type="project" value="TreeGrafter"/>
</dbReference>
<dbReference type="AlphaFoldDB" id="A0A4Z2CCS2"/>
<reference evidence="1 2" key="1">
    <citation type="submission" date="2019-04" db="EMBL/GenBank/DDBJ databases">
        <title>The sequence and de novo assembly of Takifugu bimaculatus genome using PacBio and Hi-C technologies.</title>
        <authorList>
            <person name="Xu P."/>
            <person name="Liu B."/>
            <person name="Zhou Z."/>
        </authorList>
    </citation>
    <scope>NUCLEOTIDE SEQUENCE [LARGE SCALE GENOMIC DNA]</scope>
    <source>
        <strain evidence="1">TB-2018</strain>
        <tissue evidence="1">Muscle</tissue>
    </source>
</reference>
<dbReference type="InterPro" id="IPR015943">
    <property type="entry name" value="WD40/YVTN_repeat-like_dom_sf"/>
</dbReference>
<evidence type="ECO:0000313" key="1">
    <source>
        <dbReference type="EMBL" id="TNN01989.1"/>
    </source>
</evidence>
<name>A0A4Z2CCS2_9TELE</name>
<evidence type="ECO:0008006" key="3">
    <source>
        <dbReference type="Google" id="ProtNLM"/>
    </source>
</evidence>
<dbReference type="PANTHER" id="PTHR46947">
    <property type="entry name" value="WD REPEAT-CONTAINING PROTEIN 73"/>
    <property type="match status" value="1"/>
</dbReference>
<sequence>MEAFEDGLDDWFIESLKTYNDLYVYQLESPTRVADWTSGDTVCVAGYSSSKNEILELRLPPRLLADANKGLCAERDFKVVHGGLTDTPVHCLKHIPGTRYIVTNDGRSSDLQVWKLGEDSDVIQRAGGVAGRGPKGGSRMAARRSSDPQVLHGATSADVQLSQLVAGSLLFELDVASADPLSSLQFLSDSVFLAGCCNGSFYIADVRASSSPQVSPPPASSTESSLWWTEASAGPPASRILRVSSSGEMLVSDLRNLGEAVSAAQMDTGPVRGSMDHVRVSWAPVLNGCIAVSGFGGAVQIYDTSCWTRELQKVPPVFVHCGHSVSSQPGDDVVVTSHLWHPHRPRTLLSTASDGSVHLWDWVDQSAAS</sequence>
<protein>
    <recommendedName>
        <fullName evidence="3">WD repeat-containing protein 73</fullName>
    </recommendedName>
</protein>
<organism evidence="1 2">
    <name type="scientific">Takifugu bimaculatus</name>
    <dbReference type="NCBI Taxonomy" id="433685"/>
    <lineage>
        <taxon>Eukaryota</taxon>
        <taxon>Metazoa</taxon>
        <taxon>Chordata</taxon>
        <taxon>Craniata</taxon>
        <taxon>Vertebrata</taxon>
        <taxon>Euteleostomi</taxon>
        <taxon>Actinopterygii</taxon>
        <taxon>Neopterygii</taxon>
        <taxon>Teleostei</taxon>
        <taxon>Neoteleostei</taxon>
        <taxon>Acanthomorphata</taxon>
        <taxon>Eupercaria</taxon>
        <taxon>Tetraodontiformes</taxon>
        <taxon>Tetradontoidea</taxon>
        <taxon>Tetraodontidae</taxon>
        <taxon>Takifugu</taxon>
    </lineage>
</organism>
<dbReference type="Gene3D" id="2.130.10.10">
    <property type="entry name" value="YVTN repeat-like/Quinoprotein amine dehydrogenase"/>
    <property type="match status" value="1"/>
</dbReference>
<dbReference type="GO" id="GO:0031122">
    <property type="term" value="P:cytoplasmic microtubule organization"/>
    <property type="evidence" value="ECO:0007669"/>
    <property type="project" value="TreeGrafter"/>
</dbReference>
<dbReference type="SUPFAM" id="SSF50978">
    <property type="entry name" value="WD40 repeat-like"/>
    <property type="match status" value="1"/>
</dbReference>
<dbReference type="Proteomes" id="UP000516260">
    <property type="component" value="Chromosome 10"/>
</dbReference>
<dbReference type="GO" id="GO:0000922">
    <property type="term" value="C:spindle pole"/>
    <property type="evidence" value="ECO:0007669"/>
    <property type="project" value="TreeGrafter"/>
</dbReference>
<dbReference type="InterPro" id="IPR042795">
    <property type="entry name" value="Wdr73"/>
</dbReference>
<dbReference type="InterPro" id="IPR001680">
    <property type="entry name" value="WD40_rpt"/>
</dbReference>
<comment type="caution">
    <text evidence="1">The sequence shown here is derived from an EMBL/GenBank/DDBJ whole genome shotgun (WGS) entry which is preliminary data.</text>
</comment>
<evidence type="ECO:0000313" key="2">
    <source>
        <dbReference type="Proteomes" id="UP000516260"/>
    </source>
</evidence>
<keyword evidence="2" id="KW-1185">Reference proteome</keyword>
<dbReference type="EMBL" id="SWLE01000002">
    <property type="protein sequence ID" value="TNN01989.1"/>
    <property type="molecule type" value="Genomic_DNA"/>
</dbReference>
<accession>A0A4Z2CCS2</accession>